<proteinExistence type="predicted"/>
<dbReference type="InterPro" id="IPR052524">
    <property type="entry name" value="MFS_Cyanate_Porter"/>
</dbReference>
<comment type="caution">
    <text evidence="3">The sequence shown here is derived from an EMBL/GenBank/DDBJ whole genome shotgun (WGS) entry which is preliminary data.</text>
</comment>
<feature type="transmembrane region" description="Helical" evidence="2">
    <location>
        <begin position="97"/>
        <end position="114"/>
    </location>
</feature>
<dbReference type="HOGENOM" id="CLU_1539208_0_0_11"/>
<evidence type="ECO:0000313" key="3">
    <source>
        <dbReference type="EMBL" id="EST36406.1"/>
    </source>
</evidence>
<name>V6KY92_STRRC</name>
<evidence type="ECO:0008006" key="5">
    <source>
        <dbReference type="Google" id="ProtNLM"/>
    </source>
</evidence>
<dbReference type="EMBL" id="AWQX01000010">
    <property type="protein sequence ID" value="EST36406.1"/>
    <property type="molecule type" value="Genomic_DNA"/>
</dbReference>
<dbReference type="Proteomes" id="UP000017984">
    <property type="component" value="Chromosome"/>
</dbReference>
<evidence type="ECO:0000313" key="4">
    <source>
        <dbReference type="Proteomes" id="UP000017984"/>
    </source>
</evidence>
<sequence length="174" mass="17958">MLCLGVFASLAVPLTDTAGPVLAARLATQRPLVAAVAATKAAALLGLLLAPHLGWVWICALGLATGSAFPLAFTLLGLRSPTPQVAARLSGMAQTGGYLIAGAGSLVIGLLHAFTGTWGLPLLLLALLVPETVFGLLAGRPAFVHAGHSTETLRELPRPPAVRPTTRPLRELRR</sequence>
<dbReference type="AlphaFoldDB" id="V6KY92"/>
<keyword evidence="2" id="KW-1133">Transmembrane helix</keyword>
<feature type="transmembrane region" description="Helical" evidence="2">
    <location>
        <begin position="120"/>
        <end position="139"/>
    </location>
</feature>
<reference evidence="3 4" key="1">
    <citation type="journal article" date="2014" name="Genome Announc.">
        <title>Draft Genome Sequence of Streptomyces roseochromogenes subsp. oscitans DS 12.976, Producer of the Aminocoumarin Antibiotic Clorobiocin.</title>
        <authorList>
            <person name="Ruckert C."/>
            <person name="Kalinowski J."/>
            <person name="Heide L."/>
            <person name="Apel A.K."/>
        </authorList>
    </citation>
    <scope>NUCLEOTIDE SEQUENCE [LARGE SCALE GENOMIC DNA]</scope>
    <source>
        <strain evidence="3 4">DS 12.976</strain>
    </source>
</reference>
<evidence type="ECO:0000256" key="2">
    <source>
        <dbReference type="SAM" id="Phobius"/>
    </source>
</evidence>
<dbReference type="InterPro" id="IPR036259">
    <property type="entry name" value="MFS_trans_sf"/>
</dbReference>
<evidence type="ECO:0000256" key="1">
    <source>
        <dbReference type="SAM" id="MobiDB-lite"/>
    </source>
</evidence>
<organism evidence="3 4">
    <name type="scientific">Streptomyces roseochromogenus subsp. oscitans DS 12.976</name>
    <dbReference type="NCBI Taxonomy" id="1352936"/>
    <lineage>
        <taxon>Bacteria</taxon>
        <taxon>Bacillati</taxon>
        <taxon>Actinomycetota</taxon>
        <taxon>Actinomycetes</taxon>
        <taxon>Kitasatosporales</taxon>
        <taxon>Streptomycetaceae</taxon>
        <taxon>Streptomyces</taxon>
    </lineage>
</organism>
<dbReference type="STRING" id="1352936.M878_02155"/>
<keyword evidence="2" id="KW-0472">Membrane</keyword>
<dbReference type="OrthoDB" id="5317164at2"/>
<dbReference type="RefSeq" id="WP_023544463.1">
    <property type="nucleotide sequence ID" value="NZ_CM002285.1"/>
</dbReference>
<dbReference type="PANTHER" id="PTHR23523">
    <property type="match status" value="1"/>
</dbReference>
<dbReference type="PANTHER" id="PTHR23523:SF2">
    <property type="entry name" value="2-NITROIMIDAZOLE TRANSPORTER"/>
    <property type="match status" value="1"/>
</dbReference>
<dbReference type="PATRIC" id="fig|1352936.5.peg.477"/>
<keyword evidence="4" id="KW-1185">Reference proteome</keyword>
<protein>
    <recommendedName>
        <fullName evidence="5">Major facilitator superfamily (MFS) profile domain-containing protein</fullName>
    </recommendedName>
</protein>
<gene>
    <name evidence="3" type="ORF">M878_02155</name>
</gene>
<feature type="region of interest" description="Disordered" evidence="1">
    <location>
        <begin position="154"/>
        <end position="174"/>
    </location>
</feature>
<dbReference type="SUPFAM" id="SSF103473">
    <property type="entry name" value="MFS general substrate transporter"/>
    <property type="match status" value="1"/>
</dbReference>
<keyword evidence="2" id="KW-0812">Transmembrane</keyword>
<accession>V6KY92</accession>
<feature type="transmembrane region" description="Helical" evidence="2">
    <location>
        <begin position="54"/>
        <end position="76"/>
    </location>
</feature>